<accession>A0A146GD38</accession>
<dbReference type="InterPro" id="IPR008969">
    <property type="entry name" value="CarboxyPept-like_regulatory"/>
</dbReference>
<comment type="caution">
    <text evidence="1">The sequence shown here is derived from an EMBL/GenBank/DDBJ whole genome shotgun (WGS) entry which is preliminary data.</text>
</comment>
<keyword evidence="1" id="KW-0121">Carboxypeptidase</keyword>
<dbReference type="Gene3D" id="2.60.40.1120">
    <property type="entry name" value="Carboxypeptidase-like, regulatory domain"/>
    <property type="match status" value="1"/>
</dbReference>
<keyword evidence="1" id="KW-0645">Protease</keyword>
<proteinExistence type="predicted"/>
<dbReference type="SUPFAM" id="SSF49464">
    <property type="entry name" value="Carboxypeptidase regulatory domain-like"/>
    <property type="match status" value="1"/>
</dbReference>
<gene>
    <name evidence="1" type="ORF">TSACC_22873</name>
</gene>
<dbReference type="AlphaFoldDB" id="A0A146GD38"/>
<reference evidence="2" key="1">
    <citation type="journal article" date="2017" name="Genome Announc.">
        <title>Draft Genome Sequence of Terrimicrobium sacchariphilum NM-5T, a Facultative Anaerobic Soil Bacterium of the Class Spartobacteria.</title>
        <authorList>
            <person name="Qiu Y.L."/>
            <person name="Tourlousse D.M."/>
            <person name="Matsuura N."/>
            <person name="Ohashi A."/>
            <person name="Sekiguchi Y."/>
        </authorList>
    </citation>
    <scope>NUCLEOTIDE SEQUENCE [LARGE SCALE GENOMIC DNA]</scope>
    <source>
        <strain evidence="2">NM-5</strain>
    </source>
</reference>
<dbReference type="GO" id="GO:0004180">
    <property type="term" value="F:carboxypeptidase activity"/>
    <property type="evidence" value="ECO:0007669"/>
    <property type="project" value="UniProtKB-KW"/>
</dbReference>
<dbReference type="InParanoid" id="A0A146GD38"/>
<dbReference type="Pfam" id="PF13620">
    <property type="entry name" value="CarboxypepD_reg"/>
    <property type="match status" value="1"/>
</dbReference>
<dbReference type="Proteomes" id="UP000076023">
    <property type="component" value="Unassembled WGS sequence"/>
</dbReference>
<name>A0A146GD38_TERSA</name>
<sequence length="87" mass="9127">MGWLLSMVPGTLVAADLRGTVTDESGQPIPEARVLISTAQVREGFSPLCPSCYSDCGKAATTDSDGHFTIANIDDALLFNVLIAARS</sequence>
<protein>
    <submittedName>
        <fullName evidence="1">Carboxypeptidase regulatory-like domain-containing protein</fullName>
    </submittedName>
</protein>
<evidence type="ECO:0000313" key="1">
    <source>
        <dbReference type="EMBL" id="GAT34448.1"/>
    </source>
</evidence>
<keyword evidence="2" id="KW-1185">Reference proteome</keyword>
<dbReference type="EMBL" id="BDCO01000002">
    <property type="protein sequence ID" value="GAT34448.1"/>
    <property type="molecule type" value="Genomic_DNA"/>
</dbReference>
<keyword evidence="1" id="KW-0378">Hydrolase</keyword>
<evidence type="ECO:0000313" key="2">
    <source>
        <dbReference type="Proteomes" id="UP000076023"/>
    </source>
</evidence>
<organism evidence="1 2">
    <name type="scientific">Terrimicrobium sacchariphilum</name>
    <dbReference type="NCBI Taxonomy" id="690879"/>
    <lineage>
        <taxon>Bacteria</taxon>
        <taxon>Pseudomonadati</taxon>
        <taxon>Verrucomicrobiota</taxon>
        <taxon>Terrimicrobiia</taxon>
        <taxon>Terrimicrobiales</taxon>
        <taxon>Terrimicrobiaceae</taxon>
        <taxon>Terrimicrobium</taxon>
    </lineage>
</organism>